<comment type="caution">
    <text evidence="2">The sequence shown here is derived from an EMBL/GenBank/DDBJ whole genome shotgun (WGS) entry which is preliminary data.</text>
</comment>
<dbReference type="STRING" id="1801732.A2814_03205"/>
<keyword evidence="1" id="KW-0812">Transmembrane</keyword>
<accession>A0A1F6UQ71</accession>
<evidence type="ECO:0000313" key="3">
    <source>
        <dbReference type="Proteomes" id="UP000177869"/>
    </source>
</evidence>
<gene>
    <name evidence="2" type="ORF">A2814_03205</name>
</gene>
<feature type="transmembrane region" description="Helical" evidence="1">
    <location>
        <begin position="105"/>
        <end position="125"/>
    </location>
</feature>
<reference evidence="2 3" key="1">
    <citation type="journal article" date="2016" name="Nat. Commun.">
        <title>Thousands of microbial genomes shed light on interconnected biogeochemical processes in an aquifer system.</title>
        <authorList>
            <person name="Anantharaman K."/>
            <person name="Brown C.T."/>
            <person name="Hug L.A."/>
            <person name="Sharon I."/>
            <person name="Castelle C.J."/>
            <person name="Probst A.J."/>
            <person name="Thomas B.C."/>
            <person name="Singh A."/>
            <person name="Wilkins M.J."/>
            <person name="Karaoz U."/>
            <person name="Brodie E.L."/>
            <person name="Williams K.H."/>
            <person name="Hubbard S.S."/>
            <person name="Banfield J.F."/>
        </authorList>
    </citation>
    <scope>NUCLEOTIDE SEQUENCE [LARGE SCALE GENOMIC DNA]</scope>
</reference>
<dbReference type="Proteomes" id="UP000177869">
    <property type="component" value="Unassembled WGS sequence"/>
</dbReference>
<keyword evidence="1" id="KW-1133">Transmembrane helix</keyword>
<feature type="transmembrane region" description="Helical" evidence="1">
    <location>
        <begin position="20"/>
        <end position="43"/>
    </location>
</feature>
<organism evidence="2 3">
    <name type="scientific">Candidatus Nomurabacteria bacterium RIFCSPHIGHO2_01_FULL_38_19</name>
    <dbReference type="NCBI Taxonomy" id="1801732"/>
    <lineage>
        <taxon>Bacteria</taxon>
        <taxon>Candidatus Nomuraibacteriota</taxon>
    </lineage>
</organism>
<name>A0A1F6UQ71_9BACT</name>
<proteinExistence type="predicted"/>
<evidence type="ECO:0000256" key="1">
    <source>
        <dbReference type="SAM" id="Phobius"/>
    </source>
</evidence>
<evidence type="ECO:0008006" key="4">
    <source>
        <dbReference type="Google" id="ProtNLM"/>
    </source>
</evidence>
<dbReference type="AlphaFoldDB" id="A0A1F6UQ71"/>
<dbReference type="EMBL" id="MFTI01000032">
    <property type="protein sequence ID" value="OGI59513.1"/>
    <property type="molecule type" value="Genomic_DNA"/>
</dbReference>
<protein>
    <recommendedName>
        <fullName evidence="4">TVP38/TMEM64 family membrane protein</fullName>
    </recommendedName>
</protein>
<sequence>MIESIEWLRVFIFNYRSLEYIIILLSTAIGGELALFALGFLVAQGILPLFPSVIISFLGAFAPNILWFLLGNTDIVNKIISHRYASTTISTIVQTIVRISKGNHFVALIITKFLVGTPPILVMYINKADLKFKQFLYYETPAVILSLLVIIPTGFISGLGFIYLADIFHNLYVAIGFILSVIIIIMAVQLWFKKVFINILK</sequence>
<evidence type="ECO:0000313" key="2">
    <source>
        <dbReference type="EMBL" id="OGI59513.1"/>
    </source>
</evidence>
<feature type="transmembrane region" description="Helical" evidence="1">
    <location>
        <begin position="137"/>
        <end position="165"/>
    </location>
</feature>
<feature type="transmembrane region" description="Helical" evidence="1">
    <location>
        <begin position="171"/>
        <end position="192"/>
    </location>
</feature>
<feature type="transmembrane region" description="Helical" evidence="1">
    <location>
        <begin position="49"/>
        <end position="70"/>
    </location>
</feature>
<keyword evidence="1" id="KW-0472">Membrane</keyword>